<proteinExistence type="predicted"/>
<accession>A0A2P1QS05</accession>
<dbReference type="EMBL" id="CP027843">
    <property type="protein sequence ID" value="AVQ11690.1"/>
    <property type="molecule type" value="Genomic_DNA"/>
</dbReference>
<evidence type="ECO:0000313" key="2">
    <source>
        <dbReference type="Proteomes" id="UP000033961"/>
    </source>
</evidence>
<name>A0A2P1QS05_9LEPT</name>
<gene>
    <name evidence="1" type="ORF">XB16_1358</name>
</gene>
<dbReference type="AlphaFoldDB" id="A0A2P1QS05"/>
<sequence length="85" mass="9988">MKAYPLKYRKALIHSGLSENEFKTYWNRLHEVQKEKHTSKELALLISIEAEMRPAYLNLDPKAAEEYKKNGNLTKIHKQFLGMIV</sequence>
<protein>
    <submittedName>
        <fullName evidence="1">Uncharacterized protein</fullName>
    </submittedName>
</protein>
<dbReference type="Proteomes" id="UP000033961">
    <property type="component" value="Chromosome I"/>
</dbReference>
<evidence type="ECO:0000313" key="1">
    <source>
        <dbReference type="EMBL" id="AVQ11690.1"/>
    </source>
</evidence>
<organism evidence="1 2">
    <name type="scientific">Leptospira santarosai</name>
    <dbReference type="NCBI Taxonomy" id="28183"/>
    <lineage>
        <taxon>Bacteria</taxon>
        <taxon>Pseudomonadati</taxon>
        <taxon>Spirochaetota</taxon>
        <taxon>Spirochaetia</taxon>
        <taxon>Leptospirales</taxon>
        <taxon>Leptospiraceae</taxon>
        <taxon>Leptospira</taxon>
    </lineage>
</organism>
<reference evidence="1 2" key="1">
    <citation type="journal article" date="2015" name="Genome Announc.">
        <title>Draft Genome Sequences of Leptospira santarosai Strains U160, U164, and U233, Isolated from Asymptomatic Cattle.</title>
        <authorList>
            <person name="Kremer F.S."/>
            <person name="Eslabao M.R."/>
            <person name="Provisor M."/>
            <person name="Woloski R.D."/>
            <person name="Ramires O.V."/>
            <person name="Moreno L.Z."/>
            <person name="Moreno A.M."/>
            <person name="Hamond C."/>
            <person name="Lilenbaum W."/>
            <person name="Dellagostin O.A."/>
        </authorList>
    </citation>
    <scope>NUCLEOTIDE SEQUENCE [LARGE SCALE GENOMIC DNA]</scope>
    <source>
        <strain evidence="1 2">U160</strain>
    </source>
</reference>